<reference evidence="2 3" key="1">
    <citation type="journal article" date="2017" name="Genome Biol. Evol.">
        <title>Phytophthora megakarya and P. palmivora, closely related causal agents of cacao black pod rot, underwent increases in genome sizes and gene numbers by different mechanisms.</title>
        <authorList>
            <person name="Ali S.S."/>
            <person name="Shao J."/>
            <person name="Lary D.J."/>
            <person name="Kronmiller B."/>
            <person name="Shen D."/>
            <person name="Strem M.D."/>
            <person name="Amoako-Attah I."/>
            <person name="Akrofi A.Y."/>
            <person name="Begoude B.A."/>
            <person name="Ten Hoopen G.M."/>
            <person name="Coulibaly K."/>
            <person name="Kebe B.I."/>
            <person name="Melnick R.L."/>
            <person name="Guiltinan M.J."/>
            <person name="Tyler B.M."/>
            <person name="Meinhardt L.W."/>
            <person name="Bailey B.A."/>
        </authorList>
    </citation>
    <scope>NUCLEOTIDE SEQUENCE [LARGE SCALE GENOMIC DNA]</scope>
    <source>
        <strain evidence="3">sbr112.9</strain>
    </source>
</reference>
<gene>
    <name evidence="2" type="ORF">PHPALM_14175</name>
</gene>
<organism evidence="2 3">
    <name type="scientific">Phytophthora palmivora</name>
    <dbReference type="NCBI Taxonomy" id="4796"/>
    <lineage>
        <taxon>Eukaryota</taxon>
        <taxon>Sar</taxon>
        <taxon>Stramenopiles</taxon>
        <taxon>Oomycota</taxon>
        <taxon>Peronosporomycetes</taxon>
        <taxon>Peronosporales</taxon>
        <taxon>Peronosporaceae</taxon>
        <taxon>Phytophthora</taxon>
    </lineage>
</organism>
<dbReference type="OrthoDB" id="125178at2759"/>
<accession>A0A2P4XVQ5</accession>
<protein>
    <submittedName>
        <fullName evidence="2">Uncharacterized protein</fullName>
    </submittedName>
</protein>
<keyword evidence="1" id="KW-0812">Transmembrane</keyword>
<evidence type="ECO:0000256" key="1">
    <source>
        <dbReference type="SAM" id="Phobius"/>
    </source>
</evidence>
<dbReference type="EMBL" id="NCKW01007852">
    <property type="protein sequence ID" value="POM69539.1"/>
    <property type="molecule type" value="Genomic_DNA"/>
</dbReference>
<name>A0A2P4XVQ5_9STRA</name>
<keyword evidence="1" id="KW-0472">Membrane</keyword>
<evidence type="ECO:0000313" key="3">
    <source>
        <dbReference type="Proteomes" id="UP000237271"/>
    </source>
</evidence>
<keyword evidence="1" id="KW-1133">Transmembrane helix</keyword>
<comment type="caution">
    <text evidence="2">The sequence shown here is derived from an EMBL/GenBank/DDBJ whole genome shotgun (WGS) entry which is preliminary data.</text>
</comment>
<dbReference type="Proteomes" id="UP000237271">
    <property type="component" value="Unassembled WGS sequence"/>
</dbReference>
<sequence length="80" mass="8864">MLKKLDTSPGKEWKTTYDKFKTSGELKNVDEVQAAKITEGVAQEIAKNPSKWRYITTAAEITLGATLMVLIAVGFQSMIE</sequence>
<keyword evidence="3" id="KW-1185">Reference proteome</keyword>
<dbReference type="AlphaFoldDB" id="A0A2P4XVQ5"/>
<feature type="transmembrane region" description="Helical" evidence="1">
    <location>
        <begin position="54"/>
        <end position="75"/>
    </location>
</feature>
<proteinExistence type="predicted"/>
<evidence type="ECO:0000313" key="2">
    <source>
        <dbReference type="EMBL" id="POM69539.1"/>
    </source>
</evidence>